<feature type="region of interest" description="Disordered" evidence="1">
    <location>
        <begin position="23"/>
        <end position="46"/>
    </location>
</feature>
<dbReference type="AlphaFoldDB" id="A0A484AN85"/>
<feature type="region of interest" description="Disordered" evidence="1">
    <location>
        <begin position="161"/>
        <end position="262"/>
    </location>
</feature>
<feature type="compositionally biased region" description="Low complexity" evidence="1">
    <location>
        <begin position="190"/>
        <end position="209"/>
    </location>
</feature>
<dbReference type="EMBL" id="LSRL02003355">
    <property type="protein sequence ID" value="TDG38477.1"/>
    <property type="molecule type" value="Genomic_DNA"/>
</dbReference>
<name>A0A484AN85_DRONA</name>
<evidence type="ECO:0000313" key="2">
    <source>
        <dbReference type="EMBL" id="TDG38477.1"/>
    </source>
</evidence>
<protein>
    <submittedName>
        <fullName evidence="2">Uncharacterized protein</fullName>
    </submittedName>
</protein>
<reference evidence="2 3" key="1">
    <citation type="journal article" date="2019" name="J. Hered.">
        <title>An Improved Genome Assembly for Drosophila navojoa, the Basal Species in the mojavensis Cluster.</title>
        <authorList>
            <person name="Vanderlinde T."/>
            <person name="Dupim E.G."/>
            <person name="Nazario-Yepiz N.O."/>
            <person name="Carvalho A.B."/>
        </authorList>
    </citation>
    <scope>NUCLEOTIDE SEQUENCE [LARGE SCALE GENOMIC DNA]</scope>
    <source>
        <strain evidence="2">Navoj_Jal97</strain>
        <tissue evidence="2">Whole organism</tissue>
    </source>
</reference>
<accession>A0A484AN85</accession>
<feature type="non-terminal residue" evidence="2">
    <location>
        <position position="1"/>
    </location>
</feature>
<proteinExistence type="predicted"/>
<dbReference type="OMA" id="REDGNRW"/>
<gene>
    <name evidence="2" type="ORF">AWZ03_015101</name>
</gene>
<organism evidence="2 3">
    <name type="scientific">Drosophila navojoa</name>
    <name type="common">Fruit fly</name>
    <dbReference type="NCBI Taxonomy" id="7232"/>
    <lineage>
        <taxon>Eukaryota</taxon>
        <taxon>Metazoa</taxon>
        <taxon>Ecdysozoa</taxon>
        <taxon>Arthropoda</taxon>
        <taxon>Hexapoda</taxon>
        <taxon>Insecta</taxon>
        <taxon>Pterygota</taxon>
        <taxon>Neoptera</taxon>
        <taxon>Endopterygota</taxon>
        <taxon>Diptera</taxon>
        <taxon>Brachycera</taxon>
        <taxon>Muscomorpha</taxon>
        <taxon>Ephydroidea</taxon>
        <taxon>Drosophilidae</taxon>
        <taxon>Drosophila</taxon>
    </lineage>
</organism>
<keyword evidence="3" id="KW-1185">Reference proteome</keyword>
<evidence type="ECO:0000313" key="3">
    <source>
        <dbReference type="Proteomes" id="UP000295192"/>
    </source>
</evidence>
<evidence type="ECO:0000256" key="1">
    <source>
        <dbReference type="SAM" id="MobiDB-lite"/>
    </source>
</evidence>
<dbReference type="Proteomes" id="UP000295192">
    <property type="component" value="Unassembled WGS sequence"/>
</dbReference>
<comment type="caution">
    <text evidence="2">The sequence shown here is derived from an EMBL/GenBank/DDBJ whole genome shotgun (WGS) entry which is preliminary data.</text>
</comment>
<feature type="compositionally biased region" description="Basic and acidic residues" evidence="1">
    <location>
        <begin position="31"/>
        <end position="45"/>
    </location>
</feature>
<sequence length="307" mass="34024">TTERQPRRTRWRDGNRWAAQLAQEEEAAAAAERRREAAHKAERRTQQLAAHLTQQWVSHQSRYYPVVTAERQRARREAQRARAAAFGPEVYLAVLLDRALPESSKVTPNTNAPAITFHEADTTKTITTSQAPNTTLIEVTSDNPVEASRDINPTTTLIEVTFDNPAEASRDISPTEVKSANPTEVSRAITPSTPTPAASASSNSCTTPPFQGVTPTWTLSDDSGWDDEAETERLQSSPEENDEDQRATPLRLPQTWLDDPGSRVERATMTPGRMLPAQGHWVATPAGWLTTETTLPYDLVAHVERKI</sequence>